<dbReference type="GO" id="GO:0032543">
    <property type="term" value="P:mitochondrial translation"/>
    <property type="evidence" value="ECO:0007669"/>
    <property type="project" value="UniProtKB-UniRule"/>
</dbReference>
<dbReference type="CDD" id="cd23767">
    <property type="entry name" value="IQCD"/>
    <property type="match status" value="1"/>
</dbReference>
<dbReference type="Gene3D" id="1.20.5.190">
    <property type="match status" value="1"/>
</dbReference>
<evidence type="ECO:0000256" key="8">
    <source>
        <dbReference type="ARBA" id="ARBA00022840"/>
    </source>
</evidence>
<dbReference type="PROSITE" id="PS50096">
    <property type="entry name" value="IQ"/>
    <property type="match status" value="1"/>
</dbReference>
<dbReference type="GO" id="GO:0030030">
    <property type="term" value="P:cell projection organization"/>
    <property type="evidence" value="ECO:0007669"/>
    <property type="project" value="UniProtKB-KW"/>
</dbReference>
<dbReference type="SMART" id="SM00365">
    <property type="entry name" value="LRR_SD22"/>
    <property type="match status" value="4"/>
</dbReference>
<evidence type="ECO:0000256" key="10">
    <source>
        <dbReference type="ARBA" id="ARBA00023212"/>
    </source>
</evidence>
<evidence type="ECO:0000313" key="15">
    <source>
        <dbReference type="EMBL" id="CAD7246465.1"/>
    </source>
</evidence>
<keyword evidence="4" id="KW-0433">Leucine-rich repeat</keyword>
<feature type="active site" description="Acyl-ester intermediate" evidence="12">
    <location>
        <position position="1024"/>
    </location>
</feature>
<evidence type="ECO:0000256" key="11">
    <source>
        <dbReference type="ARBA" id="ARBA00058656"/>
    </source>
</evidence>
<dbReference type="Pfam" id="PF00612">
    <property type="entry name" value="IQ"/>
    <property type="match status" value="1"/>
</dbReference>
<evidence type="ECO:0000256" key="1">
    <source>
        <dbReference type="ARBA" id="ARBA00004300"/>
    </source>
</evidence>
<dbReference type="Pfam" id="PF01425">
    <property type="entry name" value="Amidase"/>
    <property type="match status" value="2"/>
</dbReference>
<dbReference type="Pfam" id="PF14580">
    <property type="entry name" value="LRR_9"/>
    <property type="match status" value="1"/>
</dbReference>
<dbReference type="InterPro" id="IPR025875">
    <property type="entry name" value="Leu-rich_rpt_4"/>
</dbReference>
<dbReference type="Proteomes" id="UP000677054">
    <property type="component" value="Unassembled WGS sequence"/>
</dbReference>
<proteinExistence type="inferred from homology"/>
<feature type="active site" description="Charge relay system" evidence="12">
    <location>
        <position position="1000"/>
    </location>
</feature>
<dbReference type="Pfam" id="PF12799">
    <property type="entry name" value="LRR_4"/>
    <property type="match status" value="1"/>
</dbReference>
<keyword evidence="2" id="KW-0963">Cytoplasm</keyword>
<dbReference type="InterPro" id="IPR000120">
    <property type="entry name" value="Amidase"/>
</dbReference>
<feature type="compositionally biased region" description="Basic and acidic residues" evidence="13">
    <location>
        <begin position="319"/>
        <end position="328"/>
    </location>
</feature>
<dbReference type="SUPFAM" id="SSF75304">
    <property type="entry name" value="Amidase signature (AS) enzymes"/>
    <property type="match status" value="2"/>
</dbReference>
<comment type="catalytic activity">
    <reaction evidence="12">
        <text>L-glutamyl-tRNA(Gln) + L-glutamine + ATP + H2O = L-glutaminyl-tRNA(Gln) + L-glutamate + ADP + phosphate + H(+)</text>
        <dbReference type="Rhea" id="RHEA:17521"/>
        <dbReference type="Rhea" id="RHEA-COMP:9681"/>
        <dbReference type="Rhea" id="RHEA-COMP:9684"/>
        <dbReference type="ChEBI" id="CHEBI:15377"/>
        <dbReference type="ChEBI" id="CHEBI:15378"/>
        <dbReference type="ChEBI" id="CHEBI:29985"/>
        <dbReference type="ChEBI" id="CHEBI:30616"/>
        <dbReference type="ChEBI" id="CHEBI:43474"/>
        <dbReference type="ChEBI" id="CHEBI:58359"/>
        <dbReference type="ChEBI" id="CHEBI:78520"/>
        <dbReference type="ChEBI" id="CHEBI:78521"/>
        <dbReference type="ChEBI" id="CHEBI:456216"/>
        <dbReference type="EC" id="6.3.5.7"/>
    </reaction>
</comment>
<comment type="function">
    <text evidence="11">Acts as a key negative regulator of ciliogenesis in collaboration with CCP110 by capping the mother centriole thereby preventing cilia formation. Required for recruitment of CCP110 to the centrosome.</text>
</comment>
<evidence type="ECO:0000256" key="3">
    <source>
        <dbReference type="ARBA" id="ARBA00022598"/>
    </source>
</evidence>
<feature type="domain" description="Amidase" evidence="14">
    <location>
        <begin position="819"/>
        <end position="943"/>
    </location>
</feature>
<dbReference type="SMART" id="SM00015">
    <property type="entry name" value="IQ"/>
    <property type="match status" value="1"/>
</dbReference>
<feature type="compositionally biased region" description="Basic and acidic residues" evidence="13">
    <location>
        <begin position="336"/>
        <end position="351"/>
    </location>
</feature>
<dbReference type="GO" id="GO:0005813">
    <property type="term" value="C:centrosome"/>
    <property type="evidence" value="ECO:0007669"/>
    <property type="project" value="UniProtKB-SubCell"/>
</dbReference>
<feature type="domain" description="Amidase" evidence="14">
    <location>
        <begin position="996"/>
        <end position="1316"/>
    </location>
</feature>
<protein>
    <recommendedName>
        <fullName evidence="12">Glutamyl-tRNA(Gln) amidotransferase subunit A, mitochondrial</fullName>
        <shortName evidence="12">Glu-AdT subunit A</shortName>
        <ecNumber evidence="12">6.3.5.7</ecNumber>
    </recommendedName>
</protein>
<dbReference type="Gene3D" id="3.80.10.10">
    <property type="entry name" value="Ribonuclease Inhibitor"/>
    <property type="match status" value="2"/>
</dbReference>
<dbReference type="PANTHER" id="PTHR11895">
    <property type="entry name" value="TRANSAMIDASE"/>
    <property type="match status" value="1"/>
</dbReference>
<dbReference type="GO" id="GO:0070681">
    <property type="term" value="P:glutaminyl-tRNAGln biosynthesis via transamidation"/>
    <property type="evidence" value="ECO:0007669"/>
    <property type="project" value="UniProtKB-UniRule"/>
</dbReference>
<dbReference type="InterPro" id="IPR000048">
    <property type="entry name" value="IQ_motif_EF-hand-BS"/>
</dbReference>
<dbReference type="InterPro" id="IPR023631">
    <property type="entry name" value="Amidase_dom"/>
</dbReference>
<feature type="compositionally biased region" description="Low complexity" evidence="13">
    <location>
        <begin position="505"/>
        <end position="524"/>
    </location>
</feature>
<gene>
    <name evidence="15" type="ORF">DSTB1V02_LOCUS6315</name>
</gene>
<feature type="region of interest" description="Disordered" evidence="13">
    <location>
        <begin position="315"/>
        <end position="367"/>
    </location>
</feature>
<comment type="subunit">
    <text evidence="12">Subunit of the heterotrimeric GatCAB amidotransferase (AdT) complex, composed of A, B and C subunits.</text>
</comment>
<sequence>MSRGRLGLEETLLVPSNASTPSDGGCEVVDLSGKSLKGVPVPTDDQMNASTLILNHNEIPRLENLDNYGNLRKLLISHNSVTRMYGVSRLYTLHILDLSFNNISSIEGLRDLKHLQRLSLAGNNLKSVAHLNTNIHLTYLDLSSNCISQVADLKNMKQLKVLLLHDNQINDLKFCERYLPDHIETLTLANNRVTDLNQVRYLKQLTYLTQLTIDGNPCVDFTGNKVGFDYRPFIVNWCLNLKLLDCCVVTPKECLKAEWLYSQGKGRSFAVGQHKELVNYLVSSCPLSDQGSLTTEDEERLAKVLRMAAQHQLAIANHDGSKTDKDADTPQSTKVSKKEEEEKIGERRSNEKQMANRRANLQLKNGIPSKWNSKEELESELPVFSSGNMIESNPDVQAFDWKALDRKTGSRRSQYNVQLSASLYSDPKQLMSQSLEPRRARDIFGEHEPDVMVQSMDAGMFTQNGDLHIEDIECKSSSVLLESKGRKIAPASKGQPYIQLMKKPSTPSSSRPSSRASVASTGSSIRPVGTPKIPRATQRTIVAARRLAAPSPPMKASSQIGMKVMKGRPKPTILNSPLPLNTVDPRKEKAAIMIQKHWRGYKTRNLDTKVTKLLGQLRAERIEEYITDIVKKNKSMAAELERVSQTLEAEKKINGQLKDAILALWYKVQALESRSGPNTPASVAFSGSGDTGVQSLTQLTYMYADLQKQVSEMKETLGGLTCEKHPVPNAHGSGDASMCSLERVVSKAIQAPSPTPPDKDEKVKVTLPNDALIRALVMAQLEHPLETQPPSHRPPLIHRPKSLPLVGQLLRARAISAEELCRKCLERIQQIQHLNAFISILGDSALQEAREADARIQRGKALGPLDGIPVGVKDNFCTKGVQTTCASHMLENYIPPYDAAMVERLRAAGAILIGKTNMEEFAMGASGIESIFGPIKNVWRSGLKYGLYHQPLSVPMSSHADVTLNVTNVRQMHQEVIGELDLDHLATRGLDSDWFISGGSSGGSAVAVASGAIFLALGSDTGGSTRNPAAYNGIIGLKPTYGLLSRHGLVSLVNSLDVPGIMTRSAEDALLALNALAGWDGRDSTTLYRPWVSTSHKYLKDSDVQKLRVGIPIEYHCPGMSKDVLQAWSDVADIFERNGTRIQKVSMPHTAYSIPCYVVLNTCEVASNFARYDGIRFGLRTEVTTSTEDLYASNRSHGFGKIVRGRILAGNFFLLKRNYEKYLGRAFKVRRLISDDFKRVFSEVDVLVTPVTLTDAPKHSAFMQSNEEEYNEYDHCTMPANMAGLPAVTVPTGLSSQGLPLSIQLIGPALGDVSLLHLASWLEYQLNCPSPFFTDS</sequence>
<dbReference type="FunFam" id="3.80.10.10:FF:000165">
    <property type="entry name" value="Centrosomal protein of 97 kDa"/>
    <property type="match status" value="1"/>
</dbReference>
<dbReference type="PROSITE" id="PS51450">
    <property type="entry name" value="LRR"/>
    <property type="match status" value="2"/>
</dbReference>
<evidence type="ECO:0000256" key="13">
    <source>
        <dbReference type="SAM" id="MobiDB-lite"/>
    </source>
</evidence>
<evidence type="ECO:0000256" key="4">
    <source>
        <dbReference type="ARBA" id="ARBA00022614"/>
    </source>
</evidence>
<feature type="region of interest" description="Disordered" evidence="13">
    <location>
        <begin position="490"/>
        <end position="531"/>
    </location>
</feature>
<evidence type="ECO:0000256" key="5">
    <source>
        <dbReference type="ARBA" id="ARBA00022737"/>
    </source>
</evidence>
<evidence type="ECO:0000313" key="16">
    <source>
        <dbReference type="Proteomes" id="UP000677054"/>
    </source>
</evidence>
<dbReference type="GO" id="GO:0050567">
    <property type="term" value="F:glutaminyl-tRNA synthase (glutamine-hydrolyzing) activity"/>
    <property type="evidence" value="ECO:0007669"/>
    <property type="project" value="UniProtKB-UniRule"/>
</dbReference>
<keyword evidence="6 12" id="KW-0547">Nucleotide-binding</keyword>
<dbReference type="GO" id="GO:0030956">
    <property type="term" value="C:glutamyl-tRNA(Gln) amidotransferase complex"/>
    <property type="evidence" value="ECO:0007669"/>
    <property type="project" value="UniProtKB-UniRule"/>
</dbReference>
<dbReference type="OrthoDB" id="421993at2759"/>
<comment type="subcellular location">
    <subcellularLocation>
        <location evidence="1">Cytoplasm</location>
        <location evidence="1">Cytoskeleton</location>
        <location evidence="1">Microtubule organizing center</location>
        <location evidence="1">Centrosome</location>
    </subcellularLocation>
    <subcellularLocation>
        <location evidence="12">Mitochondrion</location>
    </subcellularLocation>
</comment>
<keyword evidence="3 12" id="KW-0436">Ligase</keyword>
<evidence type="ECO:0000256" key="6">
    <source>
        <dbReference type="ARBA" id="ARBA00022741"/>
    </source>
</evidence>
<accession>A0A7R8XI48</accession>
<dbReference type="EC" id="6.3.5.7" evidence="12"/>
<keyword evidence="12" id="KW-0496">Mitochondrion</keyword>
<dbReference type="InterPro" id="IPR036928">
    <property type="entry name" value="AS_sf"/>
</dbReference>
<feature type="active site" description="Charge relay system" evidence="12">
    <location>
        <position position="873"/>
    </location>
</feature>
<dbReference type="Gene3D" id="3.90.1300.10">
    <property type="entry name" value="Amidase signature (AS) domain"/>
    <property type="match status" value="1"/>
</dbReference>
<keyword evidence="7" id="KW-0970">Cilium biogenesis/degradation</keyword>
<dbReference type="GO" id="GO:0005739">
    <property type="term" value="C:mitochondrion"/>
    <property type="evidence" value="ECO:0007669"/>
    <property type="project" value="UniProtKB-SubCell"/>
</dbReference>
<evidence type="ECO:0000256" key="9">
    <source>
        <dbReference type="ARBA" id="ARBA00022917"/>
    </source>
</evidence>
<dbReference type="EMBL" id="LR900658">
    <property type="protein sequence ID" value="CAD7246465.1"/>
    <property type="molecule type" value="Genomic_DNA"/>
</dbReference>
<dbReference type="InterPro" id="IPR001611">
    <property type="entry name" value="Leu-rich_rpt"/>
</dbReference>
<keyword evidence="8 12" id="KW-0067">ATP-binding</keyword>
<evidence type="ECO:0000256" key="12">
    <source>
        <dbReference type="HAMAP-Rule" id="MF_03150"/>
    </source>
</evidence>
<dbReference type="GO" id="GO:0005524">
    <property type="term" value="F:ATP binding"/>
    <property type="evidence" value="ECO:0007669"/>
    <property type="project" value="UniProtKB-KW"/>
</dbReference>
<organism evidence="15">
    <name type="scientific">Darwinula stevensoni</name>
    <dbReference type="NCBI Taxonomy" id="69355"/>
    <lineage>
        <taxon>Eukaryota</taxon>
        <taxon>Metazoa</taxon>
        <taxon>Ecdysozoa</taxon>
        <taxon>Arthropoda</taxon>
        <taxon>Crustacea</taxon>
        <taxon>Oligostraca</taxon>
        <taxon>Ostracoda</taxon>
        <taxon>Podocopa</taxon>
        <taxon>Podocopida</taxon>
        <taxon>Darwinulocopina</taxon>
        <taxon>Darwinuloidea</taxon>
        <taxon>Darwinulidae</taxon>
        <taxon>Darwinula</taxon>
    </lineage>
</organism>
<dbReference type="InterPro" id="IPR032675">
    <property type="entry name" value="LRR_dom_sf"/>
</dbReference>
<keyword evidence="10" id="KW-0206">Cytoskeleton</keyword>
<dbReference type="HAMAP" id="MF_00120">
    <property type="entry name" value="GatA"/>
    <property type="match status" value="1"/>
</dbReference>
<dbReference type="SUPFAM" id="SSF52058">
    <property type="entry name" value="L domain-like"/>
    <property type="match status" value="1"/>
</dbReference>
<dbReference type="PANTHER" id="PTHR11895:SF7">
    <property type="entry name" value="GLUTAMYL-TRNA(GLN) AMIDOTRANSFERASE SUBUNIT A, MITOCHONDRIAL"/>
    <property type="match status" value="1"/>
</dbReference>
<name>A0A7R8XI48_9CRUS</name>
<keyword evidence="5" id="KW-0677">Repeat</keyword>
<keyword evidence="16" id="KW-1185">Reference proteome</keyword>
<keyword evidence="9 12" id="KW-0648">Protein biosynthesis</keyword>
<dbReference type="InterPro" id="IPR004412">
    <property type="entry name" value="GatA"/>
</dbReference>
<evidence type="ECO:0000256" key="7">
    <source>
        <dbReference type="ARBA" id="ARBA00022794"/>
    </source>
</evidence>
<reference evidence="15" key="1">
    <citation type="submission" date="2020-11" db="EMBL/GenBank/DDBJ databases">
        <authorList>
            <person name="Tran Van P."/>
        </authorList>
    </citation>
    <scope>NUCLEOTIDE SEQUENCE</scope>
</reference>
<comment type="similarity">
    <text evidence="12">Belongs to the amidase family. GatA subfamily.</text>
</comment>
<evidence type="ECO:0000256" key="2">
    <source>
        <dbReference type="ARBA" id="ARBA00022490"/>
    </source>
</evidence>
<evidence type="ECO:0000259" key="14">
    <source>
        <dbReference type="Pfam" id="PF01425"/>
    </source>
</evidence>
<dbReference type="EMBL" id="CAJPEV010001141">
    <property type="protein sequence ID" value="CAG0890970.1"/>
    <property type="molecule type" value="Genomic_DNA"/>
</dbReference>
<comment type="function">
    <text evidence="12">Allows the formation of correctly charged Gln-tRNA(Gln) through the transamidation of misacylated Glu-tRNA(Gln) in the mitochondria. The reaction takes place in the presence of glutamine and ATP through an activated gamma-phospho-Glu-tRNA(Gln).</text>
</comment>